<evidence type="ECO:0000313" key="1">
    <source>
        <dbReference type="EMBL" id="TPX44611.1"/>
    </source>
</evidence>
<gene>
    <name evidence="1" type="ORF">SeMB42_g04278</name>
</gene>
<name>A0A507CZX6_9FUNG</name>
<evidence type="ECO:0000313" key="2">
    <source>
        <dbReference type="Proteomes" id="UP000317494"/>
    </source>
</evidence>
<comment type="caution">
    <text evidence="1">The sequence shown here is derived from an EMBL/GenBank/DDBJ whole genome shotgun (WGS) entry which is preliminary data.</text>
</comment>
<dbReference type="EMBL" id="QEAN01000169">
    <property type="protein sequence ID" value="TPX44611.1"/>
    <property type="molecule type" value="Genomic_DNA"/>
</dbReference>
<protein>
    <submittedName>
        <fullName evidence="1">Uncharacterized protein</fullName>
    </submittedName>
</protein>
<reference evidence="1 2" key="1">
    <citation type="journal article" date="2019" name="Sci. Rep.">
        <title>Comparative genomics of chytrid fungi reveal insights into the obligate biotrophic and pathogenic lifestyle of Synchytrium endobioticum.</title>
        <authorList>
            <person name="van de Vossenberg B.T.L.H."/>
            <person name="Warris S."/>
            <person name="Nguyen H.D.T."/>
            <person name="van Gent-Pelzer M.P.E."/>
            <person name="Joly D.L."/>
            <person name="van de Geest H.C."/>
            <person name="Bonants P.J.M."/>
            <person name="Smith D.S."/>
            <person name="Levesque C.A."/>
            <person name="van der Lee T.A.J."/>
        </authorList>
    </citation>
    <scope>NUCLEOTIDE SEQUENCE [LARGE SCALE GENOMIC DNA]</scope>
    <source>
        <strain evidence="1 2">MB42</strain>
    </source>
</reference>
<accession>A0A507CZX6</accession>
<keyword evidence="2" id="KW-1185">Reference proteome</keyword>
<dbReference type="AlphaFoldDB" id="A0A507CZX6"/>
<dbReference type="VEuPathDB" id="FungiDB:SeMB42_g04278"/>
<dbReference type="Proteomes" id="UP000317494">
    <property type="component" value="Unassembled WGS sequence"/>
</dbReference>
<organism evidence="1 2">
    <name type="scientific">Synchytrium endobioticum</name>
    <dbReference type="NCBI Taxonomy" id="286115"/>
    <lineage>
        <taxon>Eukaryota</taxon>
        <taxon>Fungi</taxon>
        <taxon>Fungi incertae sedis</taxon>
        <taxon>Chytridiomycota</taxon>
        <taxon>Chytridiomycota incertae sedis</taxon>
        <taxon>Chytridiomycetes</taxon>
        <taxon>Synchytriales</taxon>
        <taxon>Synchytriaceae</taxon>
        <taxon>Synchytrium</taxon>
    </lineage>
</organism>
<sequence>MIEVVWFRPTLSAATKAAVASVLCMCKSTSNEKHEGHIFIEMMDEEDNHPQIHSPVPAAIKRSNERVEQIVQRTNEPSQQGPAVPRFVTTKTSLSPLFIQNVWRLSSPRGMNTDKVWATSIMKASQDS</sequence>
<proteinExistence type="predicted"/>